<feature type="domain" description="Peptidase A1" evidence="4">
    <location>
        <begin position="1"/>
        <end position="251"/>
    </location>
</feature>
<evidence type="ECO:0000313" key="5">
    <source>
        <dbReference type="EMBL" id="PMD51241.1"/>
    </source>
</evidence>
<organism evidence="5 6">
    <name type="scientific">Hyaloscypha bicolor E</name>
    <dbReference type="NCBI Taxonomy" id="1095630"/>
    <lineage>
        <taxon>Eukaryota</taxon>
        <taxon>Fungi</taxon>
        <taxon>Dikarya</taxon>
        <taxon>Ascomycota</taxon>
        <taxon>Pezizomycotina</taxon>
        <taxon>Leotiomycetes</taxon>
        <taxon>Helotiales</taxon>
        <taxon>Hyaloscyphaceae</taxon>
        <taxon>Hyaloscypha</taxon>
        <taxon>Hyaloscypha bicolor</taxon>
    </lineage>
</organism>
<evidence type="ECO:0000256" key="3">
    <source>
        <dbReference type="RuleBase" id="RU000454"/>
    </source>
</evidence>
<dbReference type="InParanoid" id="A0A2J6SKD7"/>
<keyword evidence="2 3" id="KW-0064">Aspartyl protease</keyword>
<dbReference type="STRING" id="1095630.A0A2J6SKD7"/>
<keyword evidence="3" id="KW-0378">Hydrolase</keyword>
<dbReference type="PROSITE" id="PS51767">
    <property type="entry name" value="PEPTIDASE_A1"/>
    <property type="match status" value="1"/>
</dbReference>
<accession>A0A2J6SKD7</accession>
<dbReference type="SUPFAM" id="SSF50630">
    <property type="entry name" value="Acid proteases"/>
    <property type="match status" value="1"/>
</dbReference>
<dbReference type="PROSITE" id="PS00141">
    <property type="entry name" value="ASP_PROTEASE"/>
    <property type="match status" value="1"/>
</dbReference>
<evidence type="ECO:0000259" key="4">
    <source>
        <dbReference type="PROSITE" id="PS51767"/>
    </source>
</evidence>
<proteinExistence type="inferred from homology"/>
<dbReference type="Proteomes" id="UP000235371">
    <property type="component" value="Unassembled WGS sequence"/>
</dbReference>
<dbReference type="PRINTS" id="PR00792">
    <property type="entry name" value="PEPSIN"/>
</dbReference>
<dbReference type="Gene3D" id="2.40.70.10">
    <property type="entry name" value="Acid Proteases"/>
    <property type="match status" value="2"/>
</dbReference>
<dbReference type="RefSeq" id="XP_024728145.1">
    <property type="nucleotide sequence ID" value="XM_024881695.1"/>
</dbReference>
<sequence>MGIGYNFSEASNGATASSFIYPSIINSMVNQGLINSRGYSLYLDDLQEATGSIIFGGLDSDKYYGNLAQLPIIPGTLLNGSKTYVFPAVVMSGLTMVSRAGKETTFADLYLEQYPVVLDSGSTITTLDPVIGQEILTAINGVDDSDTTGLLFVDCSLRNSISTFNFAFGGTAATPMVTIRVPISELVYNLTGLYAIPADITLPRLPFKDACAFGIMFSPDVPSQYPPILGDTFLRSAYVVYDLQNNLIGMAQTNFNSRKTNIVGVFGECD</sequence>
<dbReference type="PANTHER" id="PTHR47966:SF65">
    <property type="entry name" value="ASPARTIC-TYPE ENDOPEPTIDASE"/>
    <property type="match status" value="1"/>
</dbReference>
<comment type="similarity">
    <text evidence="1 3">Belongs to the peptidase A1 family.</text>
</comment>
<dbReference type="InterPro" id="IPR001969">
    <property type="entry name" value="Aspartic_peptidase_AS"/>
</dbReference>
<dbReference type="GO" id="GO:0004190">
    <property type="term" value="F:aspartic-type endopeptidase activity"/>
    <property type="evidence" value="ECO:0007669"/>
    <property type="project" value="UniProtKB-KW"/>
</dbReference>
<dbReference type="InterPro" id="IPR021109">
    <property type="entry name" value="Peptidase_aspartic_dom_sf"/>
</dbReference>
<keyword evidence="6" id="KW-1185">Reference proteome</keyword>
<dbReference type="Pfam" id="PF00026">
    <property type="entry name" value="Asp"/>
    <property type="match status" value="1"/>
</dbReference>
<dbReference type="InterPro" id="IPR001461">
    <property type="entry name" value="Aspartic_peptidase_A1"/>
</dbReference>
<dbReference type="PANTHER" id="PTHR47966">
    <property type="entry name" value="BETA-SITE APP-CLEAVING ENZYME, ISOFORM A-RELATED"/>
    <property type="match status" value="1"/>
</dbReference>
<name>A0A2J6SKD7_9HELO</name>
<gene>
    <name evidence="5" type="ORF">K444DRAFT_620382</name>
</gene>
<protein>
    <submittedName>
        <fullName evidence="5">Acid protease</fullName>
    </submittedName>
</protein>
<dbReference type="GO" id="GO:0006508">
    <property type="term" value="P:proteolysis"/>
    <property type="evidence" value="ECO:0007669"/>
    <property type="project" value="UniProtKB-KW"/>
</dbReference>
<dbReference type="OrthoDB" id="771136at2759"/>
<evidence type="ECO:0000313" key="6">
    <source>
        <dbReference type="Proteomes" id="UP000235371"/>
    </source>
</evidence>
<reference evidence="5 6" key="1">
    <citation type="submission" date="2016-04" db="EMBL/GenBank/DDBJ databases">
        <title>A degradative enzymes factory behind the ericoid mycorrhizal symbiosis.</title>
        <authorList>
            <consortium name="DOE Joint Genome Institute"/>
            <person name="Martino E."/>
            <person name="Morin E."/>
            <person name="Grelet G."/>
            <person name="Kuo A."/>
            <person name="Kohler A."/>
            <person name="Daghino S."/>
            <person name="Barry K."/>
            <person name="Choi C."/>
            <person name="Cichocki N."/>
            <person name="Clum A."/>
            <person name="Copeland A."/>
            <person name="Hainaut M."/>
            <person name="Haridas S."/>
            <person name="Labutti K."/>
            <person name="Lindquist E."/>
            <person name="Lipzen A."/>
            <person name="Khouja H.-R."/>
            <person name="Murat C."/>
            <person name="Ohm R."/>
            <person name="Olson A."/>
            <person name="Spatafora J."/>
            <person name="Veneault-Fourrey C."/>
            <person name="Henrissat B."/>
            <person name="Grigoriev I."/>
            <person name="Martin F."/>
            <person name="Perotto S."/>
        </authorList>
    </citation>
    <scope>NUCLEOTIDE SEQUENCE [LARGE SCALE GENOMIC DNA]</scope>
    <source>
        <strain evidence="5 6">E</strain>
    </source>
</reference>
<dbReference type="AlphaFoldDB" id="A0A2J6SKD7"/>
<dbReference type="InterPro" id="IPR033121">
    <property type="entry name" value="PEPTIDASE_A1"/>
</dbReference>
<keyword evidence="3 5" id="KW-0645">Protease</keyword>
<evidence type="ECO:0000256" key="1">
    <source>
        <dbReference type="ARBA" id="ARBA00007447"/>
    </source>
</evidence>
<dbReference type="GeneID" id="36589772"/>
<dbReference type="EMBL" id="KZ613912">
    <property type="protein sequence ID" value="PMD51241.1"/>
    <property type="molecule type" value="Genomic_DNA"/>
</dbReference>
<evidence type="ECO:0000256" key="2">
    <source>
        <dbReference type="ARBA" id="ARBA00022750"/>
    </source>
</evidence>